<sequence>MSRIRRRLVLAVPFVAAVPLVTGLTGCLGPTKEEQAYADDLETRAAQVSGVAEVSVGIDRDLGRAARLSVSAVGEADRPVLEVAETARALTSLLAAETPPDTLHLGDSPGVLRQSDQGRGLRILLTLDPAESASRVSDSYQELNRGAVEVDGSELITSTWTEPGPQLLQPIGSRPVVRKTSDPQLSVSLRPGESATALPISEVAAALAPVARWLQLDFRQGHPSWVCQTMNREADDDELVAAVEAALRALAGARTQEFEVKDPWWVVLSVATQVELARWSSSSRREVAEPVVTDLLQRLNG</sequence>
<proteinExistence type="predicted"/>
<accession>A0A9D1GXQ6</accession>
<name>A0A9D1GXQ6_9ACTN</name>
<protein>
    <submittedName>
        <fullName evidence="2">Uncharacterized protein</fullName>
    </submittedName>
</protein>
<evidence type="ECO:0000256" key="1">
    <source>
        <dbReference type="SAM" id="SignalP"/>
    </source>
</evidence>
<feature type="signal peptide" evidence="1">
    <location>
        <begin position="1"/>
        <end position="17"/>
    </location>
</feature>
<dbReference type="EMBL" id="DVLP01000221">
    <property type="protein sequence ID" value="HIT75374.1"/>
    <property type="molecule type" value="Genomic_DNA"/>
</dbReference>
<organism evidence="2 3">
    <name type="scientific">Candidatus Avipropionibacterium avicola</name>
    <dbReference type="NCBI Taxonomy" id="2840701"/>
    <lineage>
        <taxon>Bacteria</taxon>
        <taxon>Bacillati</taxon>
        <taxon>Actinomycetota</taxon>
        <taxon>Actinomycetes</taxon>
        <taxon>Propionibacteriales</taxon>
        <taxon>Propionibacteriaceae</taxon>
        <taxon>Propionibacteriaceae incertae sedis</taxon>
        <taxon>Candidatus Avipropionibacterium</taxon>
    </lineage>
</organism>
<reference evidence="2" key="1">
    <citation type="submission" date="2020-10" db="EMBL/GenBank/DDBJ databases">
        <authorList>
            <person name="Gilroy R."/>
        </authorList>
    </citation>
    <scope>NUCLEOTIDE SEQUENCE</scope>
    <source>
        <strain evidence="2">ChiGjej1B1-24693</strain>
    </source>
</reference>
<keyword evidence="1" id="KW-0732">Signal</keyword>
<evidence type="ECO:0000313" key="3">
    <source>
        <dbReference type="Proteomes" id="UP000886842"/>
    </source>
</evidence>
<feature type="chain" id="PRO_5038780537" evidence="1">
    <location>
        <begin position="18"/>
        <end position="301"/>
    </location>
</feature>
<evidence type="ECO:0000313" key="2">
    <source>
        <dbReference type="EMBL" id="HIT75374.1"/>
    </source>
</evidence>
<reference evidence="2" key="2">
    <citation type="journal article" date="2021" name="PeerJ">
        <title>Extensive microbial diversity within the chicken gut microbiome revealed by metagenomics and culture.</title>
        <authorList>
            <person name="Gilroy R."/>
            <person name="Ravi A."/>
            <person name="Getino M."/>
            <person name="Pursley I."/>
            <person name="Horton D.L."/>
            <person name="Alikhan N.F."/>
            <person name="Baker D."/>
            <person name="Gharbi K."/>
            <person name="Hall N."/>
            <person name="Watson M."/>
            <person name="Adriaenssens E.M."/>
            <person name="Foster-Nyarko E."/>
            <person name="Jarju S."/>
            <person name="Secka A."/>
            <person name="Antonio M."/>
            <person name="Oren A."/>
            <person name="Chaudhuri R.R."/>
            <person name="La Ragione R."/>
            <person name="Hildebrand F."/>
            <person name="Pallen M.J."/>
        </authorList>
    </citation>
    <scope>NUCLEOTIDE SEQUENCE</scope>
    <source>
        <strain evidence="2">ChiGjej1B1-24693</strain>
    </source>
</reference>
<dbReference type="Proteomes" id="UP000886842">
    <property type="component" value="Unassembled WGS sequence"/>
</dbReference>
<gene>
    <name evidence="2" type="ORF">IAA98_07310</name>
</gene>
<comment type="caution">
    <text evidence="2">The sequence shown here is derived from an EMBL/GenBank/DDBJ whole genome shotgun (WGS) entry which is preliminary data.</text>
</comment>
<dbReference type="AlphaFoldDB" id="A0A9D1GXQ6"/>
<dbReference type="PROSITE" id="PS51257">
    <property type="entry name" value="PROKAR_LIPOPROTEIN"/>
    <property type="match status" value="1"/>
</dbReference>